<comment type="pathway">
    <text evidence="2 9">Amino-acid biosynthesis; L-histidine biosynthesis; L-histidine from 5-phospho-alpha-D-ribose 1-diphosphate: step 1/9.</text>
</comment>
<dbReference type="GO" id="GO:0140096">
    <property type="term" value="F:catalytic activity, acting on a protein"/>
    <property type="evidence" value="ECO:0007669"/>
    <property type="project" value="UniProtKB-ARBA"/>
</dbReference>
<evidence type="ECO:0000256" key="6">
    <source>
        <dbReference type="ARBA" id="ARBA00022605"/>
    </source>
</evidence>
<evidence type="ECO:0000256" key="7">
    <source>
        <dbReference type="ARBA" id="ARBA00023102"/>
    </source>
</evidence>
<accession>A0A3P5XT48</accession>
<evidence type="ECO:0000256" key="8">
    <source>
        <dbReference type="ARBA" id="ARBA00025246"/>
    </source>
</evidence>
<dbReference type="InterPro" id="IPR041715">
    <property type="entry name" value="HisRS-like_core"/>
</dbReference>
<feature type="binding site" evidence="10">
    <location>
        <position position="123"/>
    </location>
    <ligand>
        <name>L-histidine</name>
        <dbReference type="ChEBI" id="CHEBI:57595"/>
    </ligand>
</feature>
<dbReference type="InterPro" id="IPR004516">
    <property type="entry name" value="HisRS/HisZ"/>
</dbReference>
<evidence type="ECO:0000256" key="1">
    <source>
        <dbReference type="ARBA" id="ARBA00004496"/>
    </source>
</evidence>
<feature type="binding site" evidence="10">
    <location>
        <begin position="269"/>
        <end position="270"/>
    </location>
    <ligand>
        <name>L-histidine</name>
        <dbReference type="ChEBI" id="CHEBI:57595"/>
    </ligand>
</feature>
<keyword evidence="5 9" id="KW-0963">Cytoplasm</keyword>
<dbReference type="InterPro" id="IPR045864">
    <property type="entry name" value="aa-tRNA-synth_II/BPL/LPL"/>
</dbReference>
<evidence type="ECO:0000256" key="4">
    <source>
        <dbReference type="ARBA" id="ARBA00020397"/>
    </source>
</evidence>
<comment type="similarity">
    <text evidence="3 9">Belongs to the class-II aminoacyl-tRNA synthetase family. HisZ subfamily.</text>
</comment>
<dbReference type="Gene3D" id="3.30.930.10">
    <property type="entry name" value="Bira Bifunctional Protein, Domain 2"/>
    <property type="match status" value="1"/>
</dbReference>
<dbReference type="OrthoDB" id="9800814at2"/>
<evidence type="ECO:0000313" key="12">
    <source>
        <dbReference type="EMBL" id="VDC33549.1"/>
    </source>
</evidence>
<evidence type="ECO:0000256" key="2">
    <source>
        <dbReference type="ARBA" id="ARBA00004667"/>
    </source>
</evidence>
<dbReference type="GO" id="GO:0000105">
    <property type="term" value="P:L-histidine biosynthetic process"/>
    <property type="evidence" value="ECO:0007669"/>
    <property type="project" value="UniProtKB-UniRule"/>
</dbReference>
<evidence type="ECO:0000259" key="11">
    <source>
        <dbReference type="Pfam" id="PF13393"/>
    </source>
</evidence>
<dbReference type="UniPathway" id="UPA00031">
    <property type="reaction ID" value="UER00006"/>
</dbReference>
<name>A0A3P5XT48_9BACL</name>
<feature type="binding site" evidence="10">
    <location>
        <position position="119"/>
    </location>
    <ligand>
        <name>L-histidine</name>
        <dbReference type="ChEBI" id="CHEBI:57595"/>
    </ligand>
</feature>
<feature type="binding site" evidence="10">
    <location>
        <begin position="76"/>
        <end position="78"/>
    </location>
    <ligand>
        <name>L-histidine</name>
        <dbReference type="ChEBI" id="CHEBI:57595"/>
    </ligand>
</feature>
<keyword evidence="13" id="KW-1185">Reference proteome</keyword>
<keyword evidence="12" id="KW-0328">Glycosyltransferase</keyword>
<evidence type="ECO:0000256" key="5">
    <source>
        <dbReference type="ARBA" id="ARBA00022490"/>
    </source>
</evidence>
<comment type="function">
    <text evidence="8 9">Required for the first step of histidine biosynthesis. May allow the feedback regulation of ATP phosphoribosyltransferase activity by histidine.</text>
</comment>
<dbReference type="EMBL" id="UXAV01000045">
    <property type="protein sequence ID" value="VDC33549.1"/>
    <property type="molecule type" value="Genomic_DNA"/>
</dbReference>
<feature type="binding site" evidence="10">
    <location>
        <position position="106"/>
    </location>
    <ligand>
        <name>L-histidine</name>
        <dbReference type="ChEBI" id="CHEBI:57595"/>
    </ligand>
</feature>
<dbReference type="NCBIfam" id="TIGR00443">
    <property type="entry name" value="hisZ_biosyn_reg"/>
    <property type="match status" value="1"/>
</dbReference>
<keyword evidence="6 9" id="KW-0028">Amino-acid biosynthesis</keyword>
<reference evidence="12 13" key="1">
    <citation type="submission" date="2018-11" db="EMBL/GenBank/DDBJ databases">
        <authorList>
            <person name="Criscuolo A."/>
        </authorList>
    </citation>
    <scope>NUCLEOTIDE SEQUENCE [LARGE SCALE GENOMIC DNA]</scope>
    <source>
        <strain evidence="12">ATB-66</strain>
    </source>
</reference>
<proteinExistence type="inferred from homology"/>
<evidence type="ECO:0000256" key="3">
    <source>
        <dbReference type="ARBA" id="ARBA00005539"/>
    </source>
</evidence>
<dbReference type="InterPro" id="IPR004517">
    <property type="entry name" value="HisZ"/>
</dbReference>
<keyword evidence="12" id="KW-0808">Transferase</keyword>
<gene>
    <name evidence="9 12" type="primary">hisZ</name>
    <name evidence="12" type="ORF">FILTAD_02959</name>
</gene>
<dbReference type="RefSeq" id="WP_124071765.1">
    <property type="nucleotide sequence ID" value="NZ_CBCRXF010000004.1"/>
</dbReference>
<sequence>MYTDYRLNDENLIDYQKYEQIILTISKRFMTYGYTRIQTPMFEQYDLYTKVTSSIHQNEMMKVIDGTGQVLVLRPDVTIPITRQLAAGISELRNEYRYFYVQDVFRQTFDGQGNSQRTQAGVEYFGVSSPEADAEVIALSCQTVTDLGLQDCKIEIGHAGFFNELISEMNLTATQVKMLTKMIQAKNVTEIESFILDLPIGEKVKKAIMMIPFLYGKPEEVQYRAAEIAFTPNLKNKLEHLAKVVELLKLYGLEDYLVLDLGLINHMGYYSGIIFQGFVEHIGKPVLMGGRYDQLGNEFEAEIPAIGFACEIDSLIEASANRLVESPIQLDAKIIYDSACISQSIQLANELRDQNYRVLSLPSQKKVFNHQQSTCTIYLEEASHSLLYQEKKTPFVNSSEVVRLLEEERGTYNCVL</sequence>
<dbReference type="GO" id="GO:0005737">
    <property type="term" value="C:cytoplasm"/>
    <property type="evidence" value="ECO:0007669"/>
    <property type="project" value="UniProtKB-SubCell"/>
</dbReference>
<dbReference type="PANTHER" id="PTHR43707:SF6">
    <property type="entry name" value="ATP PHOSPHORIBOSYLTRANSFERASE REGULATORY SUBUNIT"/>
    <property type="match status" value="1"/>
</dbReference>
<dbReference type="GO" id="GO:0016757">
    <property type="term" value="F:glycosyltransferase activity"/>
    <property type="evidence" value="ECO:0007669"/>
    <property type="project" value="UniProtKB-KW"/>
</dbReference>
<evidence type="ECO:0000313" key="13">
    <source>
        <dbReference type="Proteomes" id="UP000270468"/>
    </source>
</evidence>
<dbReference type="CDD" id="cd00773">
    <property type="entry name" value="HisRS-like_core"/>
    <property type="match status" value="1"/>
</dbReference>
<evidence type="ECO:0000256" key="9">
    <source>
        <dbReference type="HAMAP-Rule" id="MF_00125"/>
    </source>
</evidence>
<dbReference type="GO" id="GO:0004821">
    <property type="term" value="F:histidine-tRNA ligase activity"/>
    <property type="evidence" value="ECO:0007669"/>
    <property type="project" value="TreeGrafter"/>
</dbReference>
<organism evidence="12 13">
    <name type="scientific">Filibacter tadaridae</name>
    <dbReference type="NCBI Taxonomy" id="2483811"/>
    <lineage>
        <taxon>Bacteria</taxon>
        <taxon>Bacillati</taxon>
        <taxon>Bacillota</taxon>
        <taxon>Bacilli</taxon>
        <taxon>Bacillales</taxon>
        <taxon>Caryophanaceae</taxon>
        <taxon>Filibacter</taxon>
    </lineage>
</organism>
<dbReference type="Pfam" id="PF13393">
    <property type="entry name" value="tRNA-synt_His"/>
    <property type="match status" value="1"/>
</dbReference>
<dbReference type="PANTHER" id="PTHR43707">
    <property type="entry name" value="HISTIDYL-TRNA SYNTHETASE"/>
    <property type="match status" value="1"/>
</dbReference>
<comment type="miscellaneous">
    <text evidence="9">This function is generally fulfilled by the C-terminal part of HisG, which is missing in some bacteria such as this one.</text>
</comment>
<comment type="subunit">
    <text evidence="9">Heteromultimer composed of HisG and HisZ subunits.</text>
</comment>
<dbReference type="PIRSF" id="PIRSF001549">
    <property type="entry name" value="His-tRNA_synth"/>
    <property type="match status" value="1"/>
</dbReference>
<dbReference type="AlphaFoldDB" id="A0A3P5XT48"/>
<dbReference type="SUPFAM" id="SSF55681">
    <property type="entry name" value="Class II aaRS and biotin synthetases"/>
    <property type="match status" value="1"/>
</dbReference>
<keyword evidence="7 9" id="KW-0368">Histidine biosynthesis</keyword>
<comment type="subcellular location">
    <subcellularLocation>
        <location evidence="1 9">Cytoplasm</location>
    </subcellularLocation>
</comment>
<dbReference type="HAMAP" id="MF_00125">
    <property type="entry name" value="HisZ"/>
    <property type="match status" value="1"/>
</dbReference>
<dbReference type="GO" id="GO:0006427">
    <property type="term" value="P:histidyl-tRNA aminoacylation"/>
    <property type="evidence" value="ECO:0007669"/>
    <property type="project" value="TreeGrafter"/>
</dbReference>
<feature type="domain" description="Class II Histidinyl-tRNA synthetase (HisRS)-like catalytic core" evidence="11">
    <location>
        <begin position="14"/>
        <end position="315"/>
    </location>
</feature>
<protein>
    <recommendedName>
        <fullName evidence="4 9">ATP phosphoribosyltransferase regulatory subunit</fullName>
    </recommendedName>
</protein>
<dbReference type="Proteomes" id="UP000270468">
    <property type="component" value="Unassembled WGS sequence"/>
</dbReference>
<evidence type="ECO:0000256" key="10">
    <source>
        <dbReference type="PIRSR" id="PIRSR001549-1"/>
    </source>
</evidence>